<evidence type="ECO:0000313" key="1">
    <source>
        <dbReference type="EMBL" id="TKW11046.1"/>
    </source>
</evidence>
<keyword evidence="2" id="KW-1185">Reference proteome</keyword>
<dbReference type="OMA" id="SPKVCPV"/>
<sequence length="149" mass="16581">MREGRKKMCFLQCCYSCHLKVILDRVVPSCLQSQGHGDSLAAAGTEARQLTLEEILYPPPSWEVEGTPARWNSPKVCPVNLDDFSDDDRSEGGYSPAAVDESVSVVSRASMRSQHSVSRRVSFRSPDESDVFIIPARSEWDDEVGEDDD</sequence>
<dbReference type="Proteomes" id="UP000298652">
    <property type="component" value="Chromosome 6"/>
</dbReference>
<gene>
    <name evidence="1" type="ORF">SEVIR_6G208432v2</name>
</gene>
<organism evidence="1 2">
    <name type="scientific">Setaria viridis</name>
    <name type="common">Green bristlegrass</name>
    <name type="synonym">Setaria italica subsp. viridis</name>
    <dbReference type="NCBI Taxonomy" id="4556"/>
    <lineage>
        <taxon>Eukaryota</taxon>
        <taxon>Viridiplantae</taxon>
        <taxon>Streptophyta</taxon>
        <taxon>Embryophyta</taxon>
        <taxon>Tracheophyta</taxon>
        <taxon>Spermatophyta</taxon>
        <taxon>Magnoliopsida</taxon>
        <taxon>Liliopsida</taxon>
        <taxon>Poales</taxon>
        <taxon>Poaceae</taxon>
        <taxon>PACMAD clade</taxon>
        <taxon>Panicoideae</taxon>
        <taxon>Panicodae</taxon>
        <taxon>Paniceae</taxon>
        <taxon>Cenchrinae</taxon>
        <taxon>Setaria</taxon>
    </lineage>
</organism>
<evidence type="ECO:0000313" key="2">
    <source>
        <dbReference type="Proteomes" id="UP000298652"/>
    </source>
</evidence>
<protein>
    <submittedName>
        <fullName evidence="1">Uncharacterized protein</fullName>
    </submittedName>
</protein>
<proteinExistence type="predicted"/>
<name>A0A4V6D8T2_SETVI</name>
<dbReference type="Gramene" id="TKW11046">
    <property type="protein sequence ID" value="TKW11046"/>
    <property type="gene ID" value="SEVIR_6G208432v2"/>
</dbReference>
<dbReference type="AlphaFoldDB" id="A0A4V6D8T2"/>
<dbReference type="EMBL" id="CM016557">
    <property type="protein sequence ID" value="TKW11046.1"/>
    <property type="molecule type" value="Genomic_DNA"/>
</dbReference>
<reference evidence="1" key="1">
    <citation type="submission" date="2019-03" db="EMBL/GenBank/DDBJ databases">
        <title>WGS assembly of Setaria viridis.</title>
        <authorList>
            <person name="Huang P."/>
            <person name="Jenkins J."/>
            <person name="Grimwood J."/>
            <person name="Barry K."/>
            <person name="Healey A."/>
            <person name="Mamidi S."/>
            <person name="Sreedasyam A."/>
            <person name="Shu S."/>
            <person name="Feldman M."/>
            <person name="Wu J."/>
            <person name="Yu Y."/>
            <person name="Chen C."/>
            <person name="Johnson J."/>
            <person name="Rokhsar D."/>
            <person name="Baxter I."/>
            <person name="Schmutz J."/>
            <person name="Brutnell T."/>
            <person name="Kellogg E."/>
        </authorList>
    </citation>
    <scope>NUCLEOTIDE SEQUENCE [LARGE SCALE GENOMIC DNA]</scope>
</reference>
<accession>A0A4V6D8T2</accession>